<sequence length="506" mass="56120">MKFKLPFNKQQPPSIKEAPKENLVRVAHTTEHFIQSIKNATNDPADLIIKSLPPNLTLIYIDNLIDDQSLNNDIIACLQNKPHETPEDIVMALSIAEVSQASLLKETVASMVNGSVVIHVDGSSQVILGNIASRESRALSAPENESQVIGTQVGFNESLSTNISLIRRYIVSPNLCNEKIKVGTRTNTSVSLLYMHGIANDQMIQTLRQRITDLTIDELLDSAVLAEMIDDNSLSVFPQMLLTERPDRFCDAVLDGKVGVLVDGSSMAIIGPQAFTEFFQSQEDQNLRWQIATFLRLLRLTAFFLSVYLTPFYVAALTFHYEVIPQAFLVPLSESRALVPFPPIFEALLLEIIIELLREAGARLPTKIGQTIGIVGGIVIGTAAVQAGITSNILLIIIALSALASFTSPSYMMGNVIRLIRFPIIILAGFWGFYGIMLAFCFILIHLLRQTSLGAPYMSPFYPPRLKEMRDSIIRMPIPLTAKRPALTRPKDDYKFEPEPVKPEKS</sequence>
<evidence type="ECO:0000256" key="5">
    <source>
        <dbReference type="SAM" id="MobiDB-lite"/>
    </source>
</evidence>
<evidence type="ECO:0000256" key="6">
    <source>
        <dbReference type="SAM" id="Phobius"/>
    </source>
</evidence>
<keyword evidence="6" id="KW-0812">Transmembrane</keyword>
<feature type="region of interest" description="Disordered" evidence="5">
    <location>
        <begin position="484"/>
        <end position="506"/>
    </location>
</feature>
<feature type="transmembrane region" description="Helical" evidence="6">
    <location>
        <begin position="393"/>
        <end position="412"/>
    </location>
</feature>
<dbReference type="PANTHER" id="PTHR22550">
    <property type="entry name" value="SPORE GERMINATION PROTEIN"/>
    <property type="match status" value="1"/>
</dbReference>
<organism evidence="7 8">
    <name type="scientific">Lysinibacillus fusiformis</name>
    <dbReference type="NCBI Taxonomy" id="28031"/>
    <lineage>
        <taxon>Bacteria</taxon>
        <taxon>Bacillati</taxon>
        <taxon>Bacillota</taxon>
        <taxon>Bacilli</taxon>
        <taxon>Bacillales</taxon>
        <taxon>Bacillaceae</taxon>
        <taxon>Lysinibacillus</taxon>
    </lineage>
</organism>
<evidence type="ECO:0000256" key="1">
    <source>
        <dbReference type="ARBA" id="ARBA00004141"/>
    </source>
</evidence>
<dbReference type="GO" id="GO:0009847">
    <property type="term" value="P:spore germination"/>
    <property type="evidence" value="ECO:0007669"/>
    <property type="project" value="UniProtKB-UniRule"/>
</dbReference>
<evidence type="ECO:0000256" key="4">
    <source>
        <dbReference type="PIRNR" id="PIRNR005690"/>
    </source>
</evidence>
<comment type="similarity">
    <text evidence="2 4">Belongs to the GerABKA family.</text>
</comment>
<dbReference type="Pfam" id="PF03323">
    <property type="entry name" value="GerA"/>
    <property type="match status" value="1"/>
</dbReference>
<dbReference type="InterPro" id="IPR050768">
    <property type="entry name" value="UPF0353/GerABKA_families"/>
</dbReference>
<accession>A0A2I0UZD7</accession>
<feature type="transmembrane region" description="Helical" evidence="6">
    <location>
        <begin position="297"/>
        <end position="317"/>
    </location>
</feature>
<dbReference type="PIRSF" id="PIRSF005690">
    <property type="entry name" value="GerBA"/>
    <property type="match status" value="1"/>
</dbReference>
<keyword evidence="3 4" id="KW-0472">Membrane</keyword>
<dbReference type="RefSeq" id="WP_101966651.1">
    <property type="nucleotide sequence ID" value="NZ_PDFK01000003.1"/>
</dbReference>
<feature type="compositionally biased region" description="Basic and acidic residues" evidence="5">
    <location>
        <begin position="489"/>
        <end position="506"/>
    </location>
</feature>
<protein>
    <submittedName>
        <fullName evidence="7">Spore germination protein</fullName>
    </submittedName>
</protein>
<comment type="caution">
    <text evidence="7">The sequence shown here is derived from an EMBL/GenBank/DDBJ whole genome shotgun (WGS) entry which is preliminary data.</text>
</comment>
<comment type="subcellular location">
    <subcellularLocation>
        <location evidence="4">Cell membrane</location>
    </subcellularLocation>
    <subcellularLocation>
        <location evidence="1">Membrane</location>
        <topology evidence="1">Multi-pass membrane protein</topology>
    </subcellularLocation>
</comment>
<evidence type="ECO:0000313" key="7">
    <source>
        <dbReference type="EMBL" id="PKU51418.1"/>
    </source>
</evidence>
<evidence type="ECO:0000313" key="8">
    <source>
        <dbReference type="Proteomes" id="UP000234956"/>
    </source>
</evidence>
<gene>
    <name evidence="7" type="ORF">CRI88_11945</name>
</gene>
<feature type="transmembrane region" description="Helical" evidence="6">
    <location>
        <begin position="424"/>
        <end position="448"/>
    </location>
</feature>
<feature type="transmembrane region" description="Helical" evidence="6">
    <location>
        <begin position="368"/>
        <end position="387"/>
    </location>
</feature>
<name>A0A2I0UZD7_9BACI</name>
<dbReference type="Proteomes" id="UP000234956">
    <property type="component" value="Unassembled WGS sequence"/>
</dbReference>
<dbReference type="InterPro" id="IPR004995">
    <property type="entry name" value="Spore_Ger"/>
</dbReference>
<dbReference type="AlphaFoldDB" id="A0A2I0UZD7"/>
<dbReference type="PANTHER" id="PTHR22550:SF5">
    <property type="entry name" value="LEUCINE ZIPPER PROTEIN 4"/>
    <property type="match status" value="1"/>
</dbReference>
<proteinExistence type="inferred from homology"/>
<reference evidence="7 8" key="1">
    <citation type="submission" date="2017-10" db="EMBL/GenBank/DDBJ databases">
        <title>Draft genome of Lysinibacillus fusiformis strain Juneja, a laboratory-derived pathogen of Drosophila melanogaster.</title>
        <authorList>
            <person name="Smith B.R."/>
            <person name="Unckless R.L."/>
        </authorList>
    </citation>
    <scope>NUCLEOTIDE SEQUENCE [LARGE SCALE GENOMIC DNA]</scope>
    <source>
        <strain evidence="7 8">Juneja</strain>
    </source>
</reference>
<dbReference type="EMBL" id="PDFK01000003">
    <property type="protein sequence ID" value="PKU51418.1"/>
    <property type="molecule type" value="Genomic_DNA"/>
</dbReference>
<keyword evidence="6" id="KW-1133">Transmembrane helix</keyword>
<evidence type="ECO:0000256" key="3">
    <source>
        <dbReference type="ARBA" id="ARBA00023136"/>
    </source>
</evidence>
<evidence type="ECO:0000256" key="2">
    <source>
        <dbReference type="ARBA" id="ARBA00005278"/>
    </source>
</evidence>
<dbReference type="GO" id="GO:0005886">
    <property type="term" value="C:plasma membrane"/>
    <property type="evidence" value="ECO:0007669"/>
    <property type="project" value="UniProtKB-SubCell"/>
</dbReference>